<accession>A0ABQ9GFF8</accession>
<feature type="compositionally biased region" description="Basic and acidic residues" evidence="1">
    <location>
        <begin position="212"/>
        <end position="224"/>
    </location>
</feature>
<reference evidence="2 3" key="1">
    <citation type="submission" date="2023-02" db="EMBL/GenBank/DDBJ databases">
        <title>LHISI_Scaffold_Assembly.</title>
        <authorList>
            <person name="Stuart O.P."/>
            <person name="Cleave R."/>
            <person name="Magrath M.J.L."/>
            <person name="Mikheyev A.S."/>
        </authorList>
    </citation>
    <scope>NUCLEOTIDE SEQUENCE [LARGE SCALE GENOMIC DNA]</scope>
    <source>
        <strain evidence="2">Daus_M_001</strain>
        <tissue evidence="2">Leg muscle</tissue>
    </source>
</reference>
<feature type="region of interest" description="Disordered" evidence="1">
    <location>
        <begin position="1"/>
        <end position="31"/>
    </location>
</feature>
<dbReference type="Proteomes" id="UP001159363">
    <property type="component" value="Chromosome 11"/>
</dbReference>
<evidence type="ECO:0000313" key="2">
    <source>
        <dbReference type="EMBL" id="KAJ8870962.1"/>
    </source>
</evidence>
<name>A0ABQ9GFF8_9NEOP</name>
<comment type="caution">
    <text evidence="2">The sequence shown here is derived from an EMBL/GenBank/DDBJ whole genome shotgun (WGS) entry which is preliminary data.</text>
</comment>
<feature type="region of interest" description="Disordered" evidence="1">
    <location>
        <begin position="211"/>
        <end position="244"/>
    </location>
</feature>
<keyword evidence="3" id="KW-1185">Reference proteome</keyword>
<gene>
    <name evidence="2" type="ORF">PR048_027264</name>
</gene>
<feature type="region of interest" description="Disordered" evidence="1">
    <location>
        <begin position="293"/>
        <end position="312"/>
    </location>
</feature>
<sequence>MEKRLNARAGKLEIRGNPPTSGNIRHDSHKRKYETDLTGNRTGLVYTASEKVHSPGSELMRHISTASRSRPTHTMGGAKVEQMKTVRRRRGRCTSDYSRITDAYYRSNLILVGATVAERIARSPPTKANRDQYPAGSPDFHKWESCRTMPLIGRLSRGSPASPVPSFRRRSICTSFTLIGSQDLAVKSRPTFFTLHSQILVDKRILSSAGMKGREQREIPEKTRRPAASSGTIPKSENPGVTRPGLNPAAGQPFQKTHFVVVRSWVNCVLTGSQCDKRNENLPCRRHRGRKPATLRLQVGHPTPELRGEGSI</sequence>
<organism evidence="2 3">
    <name type="scientific">Dryococelus australis</name>
    <dbReference type="NCBI Taxonomy" id="614101"/>
    <lineage>
        <taxon>Eukaryota</taxon>
        <taxon>Metazoa</taxon>
        <taxon>Ecdysozoa</taxon>
        <taxon>Arthropoda</taxon>
        <taxon>Hexapoda</taxon>
        <taxon>Insecta</taxon>
        <taxon>Pterygota</taxon>
        <taxon>Neoptera</taxon>
        <taxon>Polyneoptera</taxon>
        <taxon>Phasmatodea</taxon>
        <taxon>Verophasmatodea</taxon>
        <taxon>Anareolatae</taxon>
        <taxon>Phasmatidae</taxon>
        <taxon>Eurycanthinae</taxon>
        <taxon>Dryococelus</taxon>
    </lineage>
</organism>
<protein>
    <submittedName>
        <fullName evidence="2">Uncharacterized protein</fullName>
    </submittedName>
</protein>
<dbReference type="EMBL" id="JARBHB010000012">
    <property type="protein sequence ID" value="KAJ8870962.1"/>
    <property type="molecule type" value="Genomic_DNA"/>
</dbReference>
<proteinExistence type="predicted"/>
<evidence type="ECO:0000313" key="3">
    <source>
        <dbReference type="Proteomes" id="UP001159363"/>
    </source>
</evidence>
<evidence type="ECO:0000256" key="1">
    <source>
        <dbReference type="SAM" id="MobiDB-lite"/>
    </source>
</evidence>
<feature type="compositionally biased region" description="Basic and acidic residues" evidence="1">
    <location>
        <begin position="1"/>
        <end position="14"/>
    </location>
</feature>